<dbReference type="Proteomes" id="UP000249056">
    <property type="component" value="Unassembled WGS sequence"/>
</dbReference>
<evidence type="ECO:0000256" key="7">
    <source>
        <dbReference type="ARBA" id="ARBA00023002"/>
    </source>
</evidence>
<dbReference type="GO" id="GO:0000062">
    <property type="term" value="F:fatty-acyl-CoA binding"/>
    <property type="evidence" value="ECO:0007669"/>
    <property type="project" value="TreeGrafter"/>
</dbReference>
<evidence type="ECO:0000259" key="9">
    <source>
        <dbReference type="Pfam" id="PF00441"/>
    </source>
</evidence>
<gene>
    <name evidence="11" type="ORF">DID88_009278</name>
</gene>
<evidence type="ECO:0000256" key="1">
    <source>
        <dbReference type="ARBA" id="ARBA00001974"/>
    </source>
</evidence>
<evidence type="ECO:0000313" key="12">
    <source>
        <dbReference type="Proteomes" id="UP000249056"/>
    </source>
</evidence>
<dbReference type="AlphaFoldDB" id="A0A395IHF3"/>
<dbReference type="PANTHER" id="PTHR42807:SF1">
    <property type="entry name" value="GLUTARYL-COA DEHYDROGENASE, MITOCHONDRIAL"/>
    <property type="match status" value="1"/>
</dbReference>
<dbReference type="SUPFAM" id="SSF56645">
    <property type="entry name" value="Acyl-CoA dehydrogenase NM domain-like"/>
    <property type="match status" value="1"/>
</dbReference>
<comment type="subcellular location">
    <subcellularLocation>
        <location evidence="2">Mitochondrion matrix</location>
    </subcellularLocation>
</comment>
<keyword evidence="7" id="KW-0560">Oxidoreductase</keyword>
<dbReference type="InterPro" id="IPR009100">
    <property type="entry name" value="AcylCoA_DH/oxidase_NM_dom_sf"/>
</dbReference>
<evidence type="ECO:0000256" key="3">
    <source>
        <dbReference type="ARBA" id="ARBA00009347"/>
    </source>
</evidence>
<keyword evidence="8" id="KW-0496">Mitochondrion</keyword>
<proteinExistence type="inferred from homology"/>
<evidence type="ECO:0000256" key="6">
    <source>
        <dbReference type="ARBA" id="ARBA00022946"/>
    </source>
</evidence>
<dbReference type="InterPro" id="IPR052033">
    <property type="entry name" value="Glutaryl-CoA_DH_mitochondrial"/>
</dbReference>
<comment type="similarity">
    <text evidence="3">Belongs to the acyl-CoA dehydrogenase family.</text>
</comment>
<protein>
    <submittedName>
        <fullName evidence="11">Uncharacterized protein</fullName>
    </submittedName>
</protein>
<dbReference type="GO" id="GO:0033539">
    <property type="term" value="P:fatty acid beta-oxidation using acyl-CoA dehydrogenase"/>
    <property type="evidence" value="ECO:0007669"/>
    <property type="project" value="TreeGrafter"/>
</dbReference>
<keyword evidence="4" id="KW-0285">Flavoprotein</keyword>
<dbReference type="Gene3D" id="1.10.540.10">
    <property type="entry name" value="Acyl-CoA dehydrogenase/oxidase, N-terminal domain"/>
    <property type="match status" value="1"/>
</dbReference>
<accession>A0A395IHF3</accession>
<dbReference type="InterPro" id="IPR009075">
    <property type="entry name" value="AcylCo_DH/oxidase_C"/>
</dbReference>
<comment type="cofactor">
    <cofactor evidence="1">
        <name>FAD</name>
        <dbReference type="ChEBI" id="CHEBI:57692"/>
    </cofactor>
</comment>
<dbReference type="EMBL" id="QKRW01000066">
    <property type="protein sequence ID" value="RAL58858.1"/>
    <property type="molecule type" value="Genomic_DNA"/>
</dbReference>
<reference evidence="11 12" key="1">
    <citation type="submission" date="2018-06" db="EMBL/GenBank/DDBJ databases">
        <title>Genome Sequence of the Brown Rot Fungal Pathogen Monilinia fructigena.</title>
        <authorList>
            <person name="Landi L."/>
            <person name="De Miccolis Angelini R.M."/>
            <person name="Pollastro S."/>
            <person name="Abate D."/>
            <person name="Faretra F."/>
            <person name="Romanazzi G."/>
        </authorList>
    </citation>
    <scope>NUCLEOTIDE SEQUENCE [LARGE SCALE GENOMIC DNA]</scope>
    <source>
        <strain evidence="11 12">Mfrg269</strain>
    </source>
</reference>
<feature type="domain" description="Acyl-CoA dehydrogenase/oxidase N-terminal" evidence="10">
    <location>
        <begin position="48"/>
        <end position="128"/>
    </location>
</feature>
<dbReference type="Gene3D" id="1.20.140.10">
    <property type="entry name" value="Butyryl-CoA Dehydrogenase, subunit A, domain 3"/>
    <property type="match status" value="2"/>
</dbReference>
<evidence type="ECO:0000313" key="11">
    <source>
        <dbReference type="EMBL" id="RAL58858.1"/>
    </source>
</evidence>
<organism evidence="11 12">
    <name type="scientific">Monilinia fructigena</name>
    <dbReference type="NCBI Taxonomy" id="38457"/>
    <lineage>
        <taxon>Eukaryota</taxon>
        <taxon>Fungi</taxon>
        <taxon>Dikarya</taxon>
        <taxon>Ascomycota</taxon>
        <taxon>Pezizomycotina</taxon>
        <taxon>Leotiomycetes</taxon>
        <taxon>Helotiales</taxon>
        <taxon>Sclerotiniaceae</taxon>
        <taxon>Monilinia</taxon>
    </lineage>
</organism>
<dbReference type="GO" id="GO:0005743">
    <property type="term" value="C:mitochondrial inner membrane"/>
    <property type="evidence" value="ECO:0007669"/>
    <property type="project" value="TreeGrafter"/>
</dbReference>
<name>A0A395IHF3_9HELO</name>
<evidence type="ECO:0000256" key="8">
    <source>
        <dbReference type="ARBA" id="ARBA00023128"/>
    </source>
</evidence>
<dbReference type="PANTHER" id="PTHR42807">
    <property type="entry name" value="GLUTARYL-COA DEHYDROGENASE, MITOCHONDRIAL"/>
    <property type="match status" value="1"/>
</dbReference>
<dbReference type="SUPFAM" id="SSF47203">
    <property type="entry name" value="Acyl-CoA dehydrogenase C-terminal domain-like"/>
    <property type="match status" value="1"/>
</dbReference>
<keyword evidence="12" id="KW-1185">Reference proteome</keyword>
<evidence type="ECO:0000256" key="2">
    <source>
        <dbReference type="ARBA" id="ARBA00004305"/>
    </source>
</evidence>
<dbReference type="Pfam" id="PF02771">
    <property type="entry name" value="Acyl-CoA_dh_N"/>
    <property type="match status" value="1"/>
</dbReference>
<dbReference type="GO" id="GO:0050660">
    <property type="term" value="F:flavin adenine dinucleotide binding"/>
    <property type="evidence" value="ECO:0007669"/>
    <property type="project" value="InterPro"/>
</dbReference>
<evidence type="ECO:0000256" key="5">
    <source>
        <dbReference type="ARBA" id="ARBA00022827"/>
    </source>
</evidence>
<feature type="domain" description="Acyl-CoA dehydrogenase/oxidase C-terminal" evidence="9">
    <location>
        <begin position="168"/>
        <end position="270"/>
    </location>
</feature>
<dbReference type="InterPro" id="IPR036250">
    <property type="entry name" value="AcylCo_DH-like_C"/>
</dbReference>
<comment type="caution">
    <text evidence="11">The sequence shown here is derived from an EMBL/GenBank/DDBJ whole genome shotgun (WGS) entry which is preliminary data.</text>
</comment>
<dbReference type="GO" id="GO:0004361">
    <property type="term" value="F:glutaryl-CoA dehydrogenase activity"/>
    <property type="evidence" value="ECO:0007669"/>
    <property type="project" value="TreeGrafter"/>
</dbReference>
<keyword evidence="5" id="KW-0274">FAD</keyword>
<sequence length="290" mass="32222">MYRPLLRNASRQLVNARPIAVATRGFAAHSTPQPFDWKDPLGAHNLFTEEEIAISETAEQYCQERMLPRVLQAYRDEHYDRKILEEMGELGLLGATINGYDCAGVSNVASGLITKAVERVDSGYRSGMKLWKTPALKDKNGLRASLTGMIQLDECPVPEANMFQTVEGLRGPFTCLNSARYGIAWGMTGALEDCIARARTYALERKQFKDAAFGTLACVQVGRLKDKGEAAPEMISMIKRQNCDAALRNARTLQEIFGGNAASDEYGIGRDMFQICLLLKLMRDKVIFIV</sequence>
<dbReference type="InterPro" id="IPR013786">
    <property type="entry name" value="AcylCoA_DH/ox_N"/>
</dbReference>
<dbReference type="Pfam" id="PF00441">
    <property type="entry name" value="Acyl-CoA_dh_1"/>
    <property type="match status" value="1"/>
</dbReference>
<dbReference type="GO" id="GO:0046949">
    <property type="term" value="P:fatty-acyl-CoA biosynthetic process"/>
    <property type="evidence" value="ECO:0007669"/>
    <property type="project" value="TreeGrafter"/>
</dbReference>
<evidence type="ECO:0000259" key="10">
    <source>
        <dbReference type="Pfam" id="PF02771"/>
    </source>
</evidence>
<evidence type="ECO:0000256" key="4">
    <source>
        <dbReference type="ARBA" id="ARBA00022630"/>
    </source>
</evidence>
<keyword evidence="6" id="KW-0809">Transit peptide</keyword>
<dbReference type="InterPro" id="IPR037069">
    <property type="entry name" value="AcylCoA_DH/ox_N_sf"/>
</dbReference>
<dbReference type="OrthoDB" id="435240at2759"/>